<sequence>MGLVIIFGLVTLLAGYATYSTLRNKNFLGFIFAGGTFAVIGWFTIMTAIHHGIPVAH</sequence>
<evidence type="ECO:0000313" key="3">
    <source>
        <dbReference type="Proteomes" id="UP000010523"/>
    </source>
</evidence>
<dbReference type="EMBL" id="AFEU01000003">
    <property type="protein sequence ID" value="EIJ78856.1"/>
    <property type="molecule type" value="Genomic_DNA"/>
</dbReference>
<reference evidence="2 3" key="1">
    <citation type="journal article" date="2012" name="Appl. Environ. Microbiol.">
        <title>Genome Sequence of Thermotolerant Bacillus methanolicus: Features and Regulation Related to Methylotrophy and Production of L-Lysine and L-Glutamate from Methanol.</title>
        <authorList>
            <person name="Heggeset T.M."/>
            <person name="Krog A."/>
            <person name="Balzer S."/>
            <person name="Wentzel A."/>
            <person name="Ellingsen T.E."/>
            <person name="Brautaset T."/>
        </authorList>
    </citation>
    <scope>NUCLEOTIDE SEQUENCE [LARGE SCALE GENOMIC DNA]</scope>
    <source>
        <strain evidence="2 3">PB1</strain>
    </source>
</reference>
<dbReference type="OrthoDB" id="2355718at2"/>
<protein>
    <submittedName>
        <fullName evidence="2">Membrane protein</fullName>
    </submittedName>
</protein>
<dbReference type="InterPro" id="IPR024490">
    <property type="entry name" value="DUF2759"/>
</dbReference>
<name>I3DX85_BACMT</name>
<dbReference type="RefSeq" id="WP_004437837.1">
    <property type="nucleotide sequence ID" value="NZ_AFEU01000003.1"/>
</dbReference>
<feature type="transmembrane region" description="Helical" evidence="1">
    <location>
        <begin position="27"/>
        <end position="49"/>
    </location>
</feature>
<keyword evidence="1" id="KW-1133">Transmembrane helix</keyword>
<keyword evidence="1" id="KW-0812">Transmembrane</keyword>
<accession>I3DX85</accession>
<evidence type="ECO:0000313" key="2">
    <source>
        <dbReference type="EMBL" id="EIJ78856.1"/>
    </source>
</evidence>
<evidence type="ECO:0000256" key="1">
    <source>
        <dbReference type="SAM" id="Phobius"/>
    </source>
</evidence>
<keyword evidence="1" id="KW-0472">Membrane</keyword>
<dbReference type="eggNOG" id="ENOG50306VH">
    <property type="taxonomic scope" value="Bacteria"/>
</dbReference>
<proteinExistence type="predicted"/>
<gene>
    <name evidence="2" type="ORF">PB1_14899</name>
</gene>
<keyword evidence="3" id="KW-1185">Reference proteome</keyword>
<dbReference type="AlphaFoldDB" id="I3DX85"/>
<dbReference type="PATRIC" id="fig|997296.3.peg.3142"/>
<dbReference type="Pfam" id="PF10958">
    <property type="entry name" value="DUF2759"/>
    <property type="match status" value="1"/>
</dbReference>
<comment type="caution">
    <text evidence="2">The sequence shown here is derived from an EMBL/GenBank/DDBJ whole genome shotgun (WGS) entry which is preliminary data.</text>
</comment>
<dbReference type="Proteomes" id="UP000010523">
    <property type="component" value="Unassembled WGS sequence"/>
</dbReference>
<organism evidence="2 3">
    <name type="scientific">Bacillus methanolicus PB1</name>
    <dbReference type="NCBI Taxonomy" id="997296"/>
    <lineage>
        <taxon>Bacteria</taxon>
        <taxon>Bacillati</taxon>
        <taxon>Bacillota</taxon>
        <taxon>Bacilli</taxon>
        <taxon>Bacillales</taxon>
        <taxon>Bacillaceae</taxon>
        <taxon>Bacillus</taxon>
    </lineage>
</organism>